<dbReference type="Gene3D" id="1.10.10.10">
    <property type="entry name" value="Winged helix-like DNA-binding domain superfamily/Winged helix DNA-binding domain"/>
    <property type="match status" value="1"/>
</dbReference>
<dbReference type="SUPFAM" id="SSF88946">
    <property type="entry name" value="Sigma2 domain of RNA polymerase sigma factors"/>
    <property type="match status" value="1"/>
</dbReference>
<evidence type="ECO:0000256" key="3">
    <source>
        <dbReference type="ARBA" id="ARBA00023082"/>
    </source>
</evidence>
<dbReference type="EMBL" id="JAFKCS010000006">
    <property type="protein sequence ID" value="MBN7819850.1"/>
    <property type="molecule type" value="Genomic_DNA"/>
</dbReference>
<evidence type="ECO:0000256" key="1">
    <source>
        <dbReference type="ARBA" id="ARBA00010641"/>
    </source>
</evidence>
<keyword evidence="5" id="KW-0804">Transcription</keyword>
<feature type="domain" description="RNA polymerase sigma factor 70 region 4 type 2" evidence="7">
    <location>
        <begin position="133"/>
        <end position="185"/>
    </location>
</feature>
<evidence type="ECO:0000259" key="7">
    <source>
        <dbReference type="Pfam" id="PF08281"/>
    </source>
</evidence>
<dbReference type="RefSeq" id="WP_206593691.1">
    <property type="nucleotide sequence ID" value="NZ_JAFKCS010000006.1"/>
</dbReference>
<gene>
    <name evidence="8" type="ORF">J0A65_08230</name>
</gene>
<dbReference type="InterPro" id="IPR036388">
    <property type="entry name" value="WH-like_DNA-bd_sf"/>
</dbReference>
<dbReference type="InterPro" id="IPR014284">
    <property type="entry name" value="RNA_pol_sigma-70_dom"/>
</dbReference>
<dbReference type="InterPro" id="IPR013325">
    <property type="entry name" value="RNA_pol_sigma_r2"/>
</dbReference>
<evidence type="ECO:0000256" key="5">
    <source>
        <dbReference type="ARBA" id="ARBA00023163"/>
    </source>
</evidence>
<dbReference type="SUPFAM" id="SSF88659">
    <property type="entry name" value="Sigma3 and sigma4 domains of RNA polymerase sigma factors"/>
    <property type="match status" value="1"/>
</dbReference>
<proteinExistence type="inferred from homology"/>
<dbReference type="Proteomes" id="UP000663992">
    <property type="component" value="Unassembled WGS sequence"/>
</dbReference>
<keyword evidence="2" id="KW-0805">Transcription regulation</keyword>
<feature type="coiled-coil region" evidence="6">
    <location>
        <begin position="125"/>
        <end position="152"/>
    </location>
</feature>
<dbReference type="InterPro" id="IPR039425">
    <property type="entry name" value="RNA_pol_sigma-70-like"/>
</dbReference>
<organism evidence="8 9">
    <name type="scientific">Bowmanella yangjiangensis</name>
    <dbReference type="NCBI Taxonomy" id="2811230"/>
    <lineage>
        <taxon>Bacteria</taxon>
        <taxon>Pseudomonadati</taxon>
        <taxon>Pseudomonadota</taxon>
        <taxon>Gammaproteobacteria</taxon>
        <taxon>Alteromonadales</taxon>
        <taxon>Alteromonadaceae</taxon>
        <taxon>Bowmanella</taxon>
    </lineage>
</organism>
<dbReference type="Pfam" id="PF08281">
    <property type="entry name" value="Sigma70_r4_2"/>
    <property type="match status" value="1"/>
</dbReference>
<name>A0ABS3CU68_9ALTE</name>
<dbReference type="InterPro" id="IPR013249">
    <property type="entry name" value="RNA_pol_sigma70_r4_t2"/>
</dbReference>
<dbReference type="InterPro" id="IPR013324">
    <property type="entry name" value="RNA_pol_sigma_r3/r4-like"/>
</dbReference>
<evidence type="ECO:0000256" key="4">
    <source>
        <dbReference type="ARBA" id="ARBA00023125"/>
    </source>
</evidence>
<dbReference type="Gene3D" id="1.10.1740.10">
    <property type="match status" value="1"/>
</dbReference>
<dbReference type="PANTHER" id="PTHR43133">
    <property type="entry name" value="RNA POLYMERASE ECF-TYPE SIGMA FACTO"/>
    <property type="match status" value="1"/>
</dbReference>
<dbReference type="NCBIfam" id="TIGR02937">
    <property type="entry name" value="sigma70-ECF"/>
    <property type="match status" value="1"/>
</dbReference>
<keyword evidence="4" id="KW-0238">DNA-binding</keyword>
<comment type="caution">
    <text evidence="8">The sequence shown here is derived from an EMBL/GenBank/DDBJ whole genome shotgun (WGS) entry which is preliminary data.</text>
</comment>
<protein>
    <submittedName>
        <fullName evidence="8">Sigma-70 family RNA polymerase sigma factor</fullName>
    </submittedName>
</protein>
<reference evidence="8 9" key="1">
    <citation type="submission" date="2021-03" db="EMBL/GenBank/DDBJ databases">
        <title>novel species isolated from a fishpond in China.</title>
        <authorList>
            <person name="Lu H."/>
            <person name="Cai Z."/>
        </authorList>
    </citation>
    <scope>NUCLEOTIDE SEQUENCE [LARGE SCALE GENOMIC DNA]</scope>
    <source>
        <strain evidence="8 9">Y57</strain>
    </source>
</reference>
<keyword evidence="6" id="KW-0175">Coiled coil</keyword>
<evidence type="ECO:0000256" key="2">
    <source>
        <dbReference type="ARBA" id="ARBA00023015"/>
    </source>
</evidence>
<dbReference type="PANTHER" id="PTHR43133:SF8">
    <property type="entry name" value="RNA POLYMERASE SIGMA FACTOR HI_1459-RELATED"/>
    <property type="match status" value="1"/>
</dbReference>
<keyword evidence="9" id="KW-1185">Reference proteome</keyword>
<accession>A0ABS3CU68</accession>
<sequence>MNKAESFPTFPSVKVTTFSADNPKLRQRRLVEKLYHQYWPELCARLRHLYGEGPPDPQDIAQEAFTRLSQLDSLNHVLNPKAFLYKVAFNIGHKSVGHIIKTREFLAEQLEDDNVLLNDLCPEQLLAQAQQMEALQRAVAELSDKQREILLRCRIKGQTYAQIAEQTGWSLADISRQLTSALAQLAASQPQDRD</sequence>
<comment type="similarity">
    <text evidence="1">Belongs to the sigma-70 factor family. ECF subfamily.</text>
</comment>
<keyword evidence="3" id="KW-0731">Sigma factor</keyword>
<evidence type="ECO:0000313" key="8">
    <source>
        <dbReference type="EMBL" id="MBN7819850.1"/>
    </source>
</evidence>
<evidence type="ECO:0000313" key="9">
    <source>
        <dbReference type="Proteomes" id="UP000663992"/>
    </source>
</evidence>
<evidence type="ECO:0000256" key="6">
    <source>
        <dbReference type="SAM" id="Coils"/>
    </source>
</evidence>